<dbReference type="Pfam" id="PF10545">
    <property type="entry name" value="MADF_DNA_bdg"/>
    <property type="match status" value="1"/>
</dbReference>
<proteinExistence type="predicted"/>
<evidence type="ECO:0000259" key="1">
    <source>
        <dbReference type="PROSITE" id="PS51029"/>
    </source>
</evidence>
<dbReference type="SMART" id="SM00595">
    <property type="entry name" value="MADF"/>
    <property type="match status" value="1"/>
</dbReference>
<feature type="domain" description="MADF" evidence="1">
    <location>
        <begin position="10"/>
        <end position="105"/>
    </location>
</feature>
<evidence type="ECO:0000313" key="3">
    <source>
        <dbReference type="Proteomes" id="UP001307889"/>
    </source>
</evidence>
<dbReference type="EMBL" id="AP028909">
    <property type="protein sequence ID" value="BES88964.1"/>
    <property type="molecule type" value="Genomic_DNA"/>
</dbReference>
<evidence type="ECO:0000313" key="2">
    <source>
        <dbReference type="EMBL" id="BES88964.1"/>
    </source>
</evidence>
<dbReference type="PANTHER" id="PTHR21505:SF12">
    <property type="entry name" value="MADF DOMAIN-CONTAINING PROTEIN-RELATED"/>
    <property type="match status" value="1"/>
</dbReference>
<protein>
    <submittedName>
        <fullName evidence="2">Alcohol dehydrogenase transcription factor Myb/SANT-like</fullName>
    </submittedName>
</protein>
<sequence>MEWTNDIVMEFLELYEKEPLLWNPSHPKHKNRDEAHDAWKRIGARLDGRYSVSELKKKKESLMASFRTYQRRIRGSLKGGTGADDIFKPNWFAFETMNRFLTEKDRLRETLETEVVEDSYQTAQIRPMLAGKRPMNIDPSPSSEESKRTRLQSLTCERLENPSSDAQIIAKSWAIEYGKMSPNQQLFAKKFIDDILFEGRLGNLHRHSVCINNLPQSLAPSSNQFNHTGDSWDQGGEVLDPNVYRDRLKCETSLDEYTDTEFKTET</sequence>
<dbReference type="Proteomes" id="UP001307889">
    <property type="component" value="Chromosome 1"/>
</dbReference>
<dbReference type="PANTHER" id="PTHR21505">
    <property type="entry name" value="MADF DOMAIN-CONTAINING PROTEIN-RELATED"/>
    <property type="match status" value="1"/>
</dbReference>
<gene>
    <name evidence="2" type="ORF">NTJ_01771</name>
</gene>
<dbReference type="InterPro" id="IPR006578">
    <property type="entry name" value="MADF-dom"/>
</dbReference>
<name>A0ABN7ACR8_9HEMI</name>
<keyword evidence="3" id="KW-1185">Reference proteome</keyword>
<dbReference type="PROSITE" id="PS51029">
    <property type="entry name" value="MADF"/>
    <property type="match status" value="1"/>
</dbReference>
<organism evidence="2 3">
    <name type="scientific">Nesidiocoris tenuis</name>
    <dbReference type="NCBI Taxonomy" id="355587"/>
    <lineage>
        <taxon>Eukaryota</taxon>
        <taxon>Metazoa</taxon>
        <taxon>Ecdysozoa</taxon>
        <taxon>Arthropoda</taxon>
        <taxon>Hexapoda</taxon>
        <taxon>Insecta</taxon>
        <taxon>Pterygota</taxon>
        <taxon>Neoptera</taxon>
        <taxon>Paraneoptera</taxon>
        <taxon>Hemiptera</taxon>
        <taxon>Heteroptera</taxon>
        <taxon>Panheteroptera</taxon>
        <taxon>Cimicomorpha</taxon>
        <taxon>Miridae</taxon>
        <taxon>Dicyphina</taxon>
        <taxon>Nesidiocoris</taxon>
    </lineage>
</organism>
<accession>A0ABN7ACR8</accession>
<reference evidence="2 3" key="1">
    <citation type="submission" date="2023-09" db="EMBL/GenBank/DDBJ databases">
        <title>Nesidiocoris tenuis whole genome shotgun sequence.</title>
        <authorList>
            <person name="Shibata T."/>
            <person name="Shimoda M."/>
            <person name="Kobayashi T."/>
            <person name="Uehara T."/>
        </authorList>
    </citation>
    <scope>NUCLEOTIDE SEQUENCE [LARGE SCALE GENOMIC DNA]</scope>
    <source>
        <strain evidence="2 3">Japan</strain>
    </source>
</reference>